<proteinExistence type="predicted"/>
<dbReference type="EMBL" id="OZ019893">
    <property type="protein sequence ID" value="CAK9190590.1"/>
    <property type="molecule type" value="Genomic_DNA"/>
</dbReference>
<dbReference type="InterPro" id="IPR011990">
    <property type="entry name" value="TPR-like_helical_dom_sf"/>
</dbReference>
<evidence type="ECO:0000313" key="2">
    <source>
        <dbReference type="Proteomes" id="UP001497512"/>
    </source>
</evidence>
<accession>A0ABP0T9X0</accession>
<evidence type="ECO:0000313" key="1">
    <source>
        <dbReference type="EMBL" id="CAK9190590.1"/>
    </source>
</evidence>
<dbReference type="PANTHER" id="PTHR46284:SF5">
    <property type="entry name" value="PROTEIN KINESIN LIGHT CHAIN-RELATED 3"/>
    <property type="match status" value="1"/>
</dbReference>
<keyword evidence="2" id="KW-1185">Reference proteome</keyword>
<name>A0ABP0T9X0_9BRYO</name>
<sequence>MVNYKVEELRLGLEKNKNNPMMMIMVYHRLLQESNIATDSTLNSSSANNHCLAALSSAEVGTHKSIPIAFLDAYMKDEGPAIDSNLGQYEDAVSVLERSLTIPDVNQGEQHALAIFAGHMQLGDALNLAGKQGPAMEFVDAKKMCGHALLIHTNHCDSGSLEEDQYHKLLVTIHTAEGDHGKALDSLVYANSIFVKHAKEVDVATTNSSIGDCLLALGCDGEALLCYEKVLMDFKNLKGDNHSLVASVFVNLAEFHLRLTNLVRQNLIVKLHSGAMENRELDIHLEMLLMGWLTLLPFLRN</sequence>
<organism evidence="1 2">
    <name type="scientific">Sphagnum troendelagicum</name>
    <dbReference type="NCBI Taxonomy" id="128251"/>
    <lineage>
        <taxon>Eukaryota</taxon>
        <taxon>Viridiplantae</taxon>
        <taxon>Streptophyta</taxon>
        <taxon>Embryophyta</taxon>
        <taxon>Bryophyta</taxon>
        <taxon>Sphagnophytina</taxon>
        <taxon>Sphagnopsida</taxon>
        <taxon>Sphagnales</taxon>
        <taxon>Sphagnaceae</taxon>
        <taxon>Sphagnum</taxon>
    </lineage>
</organism>
<dbReference type="PANTHER" id="PTHR46284">
    <property type="entry name" value="PROTEIN KINESIN LIGHT CHAIN-RELATED 3"/>
    <property type="match status" value="1"/>
</dbReference>
<dbReference type="Proteomes" id="UP001497512">
    <property type="component" value="Chromosome 1"/>
</dbReference>
<dbReference type="SUPFAM" id="SSF48452">
    <property type="entry name" value="TPR-like"/>
    <property type="match status" value="1"/>
</dbReference>
<dbReference type="Gene3D" id="1.25.40.10">
    <property type="entry name" value="Tetratricopeptide repeat domain"/>
    <property type="match status" value="1"/>
</dbReference>
<protein>
    <submittedName>
        <fullName evidence="1">Uncharacterized protein</fullName>
    </submittedName>
</protein>
<gene>
    <name evidence="1" type="ORF">CSSPTR1EN2_LOCUS966</name>
</gene>
<reference evidence="1 2" key="1">
    <citation type="submission" date="2024-02" db="EMBL/GenBank/DDBJ databases">
        <authorList>
            <consortium name="ELIXIR-Norway"/>
            <consortium name="Elixir Norway"/>
        </authorList>
    </citation>
    <scope>NUCLEOTIDE SEQUENCE [LARGE SCALE GENOMIC DNA]</scope>
</reference>